<evidence type="ECO:0000313" key="2">
    <source>
        <dbReference type="EMBL" id="RZT75940.1"/>
    </source>
</evidence>
<evidence type="ECO:0000313" key="3">
    <source>
        <dbReference type="Proteomes" id="UP000292136"/>
    </source>
</evidence>
<feature type="transmembrane region" description="Helical" evidence="1">
    <location>
        <begin position="21"/>
        <end position="49"/>
    </location>
</feature>
<evidence type="ECO:0000256" key="1">
    <source>
        <dbReference type="SAM" id="Phobius"/>
    </source>
</evidence>
<accession>A0ABY0IL93</accession>
<feature type="transmembrane region" description="Helical" evidence="1">
    <location>
        <begin position="55"/>
        <end position="77"/>
    </location>
</feature>
<proteinExistence type="predicted"/>
<dbReference type="EMBL" id="SHKM01000003">
    <property type="protein sequence ID" value="RZT75940.1"/>
    <property type="molecule type" value="Genomic_DNA"/>
</dbReference>
<keyword evidence="1" id="KW-0812">Transmembrane</keyword>
<organism evidence="2 3">
    <name type="scientific">Azospira oryzae</name>
    <dbReference type="NCBI Taxonomy" id="146939"/>
    <lineage>
        <taxon>Bacteria</taxon>
        <taxon>Pseudomonadati</taxon>
        <taxon>Pseudomonadota</taxon>
        <taxon>Betaproteobacteria</taxon>
        <taxon>Rhodocyclales</taxon>
        <taxon>Rhodocyclaceae</taxon>
        <taxon>Azospira</taxon>
    </lineage>
</organism>
<dbReference type="Proteomes" id="UP000292136">
    <property type="component" value="Unassembled WGS sequence"/>
</dbReference>
<keyword evidence="1" id="KW-0472">Membrane</keyword>
<sequence length="96" mass="10281">MTPIDFKELTPLCQAGIVWGFFWRCIATALGSALCGALLGGIVGFVLGISGIARSAIPMIGGLLGLLTGLFFFYLYVRWLLVSRLGAFRLVLVLAD</sequence>
<keyword evidence="1" id="KW-1133">Transmembrane helix</keyword>
<evidence type="ECO:0008006" key="4">
    <source>
        <dbReference type="Google" id="ProtNLM"/>
    </source>
</evidence>
<reference evidence="2 3" key="1">
    <citation type="submission" date="2019-02" db="EMBL/GenBank/DDBJ databases">
        <title>Genomic Encyclopedia of Type Strains, Phase IV (KMG-IV): sequencing the most valuable type-strain genomes for metagenomic binning, comparative biology and taxonomic classification.</title>
        <authorList>
            <person name="Goeker M."/>
        </authorList>
    </citation>
    <scope>NUCLEOTIDE SEQUENCE [LARGE SCALE GENOMIC DNA]</scope>
    <source>
        <strain evidence="2 3">DSM 21223</strain>
    </source>
</reference>
<protein>
    <recommendedName>
        <fullName evidence="4">GlsB/YeaQ/YmgE family stress response membrane protein</fullName>
    </recommendedName>
</protein>
<dbReference type="RefSeq" id="WP_130460164.1">
    <property type="nucleotide sequence ID" value="NZ_SHKM01000003.1"/>
</dbReference>
<keyword evidence="3" id="KW-1185">Reference proteome</keyword>
<gene>
    <name evidence="2" type="ORF">EV678_3127</name>
</gene>
<comment type="caution">
    <text evidence="2">The sequence shown here is derived from an EMBL/GenBank/DDBJ whole genome shotgun (WGS) entry which is preliminary data.</text>
</comment>
<name>A0ABY0IL93_9RHOO</name>